<evidence type="ECO:0000313" key="18">
    <source>
        <dbReference type="EMBL" id="MDN3574091.1"/>
    </source>
</evidence>
<dbReference type="Pfam" id="PF00005">
    <property type="entry name" value="ABC_tran"/>
    <property type="match status" value="2"/>
</dbReference>
<keyword evidence="8" id="KW-0378">Hydrolase</keyword>
<evidence type="ECO:0000256" key="11">
    <source>
        <dbReference type="ARBA" id="ARBA00023136"/>
    </source>
</evidence>
<comment type="function">
    <text evidence="12">Part of the ABC transporter complex GsiABCD involved in glutathione import. Responsible for energy coupling to the transport system.</text>
</comment>
<dbReference type="EMBL" id="JAUFPT010000093">
    <property type="protein sequence ID" value="MDN3574091.1"/>
    <property type="molecule type" value="Genomic_DNA"/>
</dbReference>
<dbReference type="CDD" id="cd03257">
    <property type="entry name" value="ABC_NikE_OppD_transporters"/>
    <property type="match status" value="2"/>
</dbReference>
<dbReference type="InterPro" id="IPR003593">
    <property type="entry name" value="AAA+_ATPase"/>
</dbReference>
<dbReference type="SMART" id="SM00382">
    <property type="entry name" value="AAA"/>
    <property type="match status" value="2"/>
</dbReference>
<evidence type="ECO:0000256" key="10">
    <source>
        <dbReference type="ARBA" id="ARBA00022967"/>
    </source>
</evidence>
<evidence type="ECO:0000256" key="12">
    <source>
        <dbReference type="ARBA" id="ARBA00037530"/>
    </source>
</evidence>
<keyword evidence="11" id="KW-0472">Membrane</keyword>
<evidence type="ECO:0000256" key="16">
    <source>
        <dbReference type="ARBA" id="ARBA00047640"/>
    </source>
</evidence>
<dbReference type="NCBIfam" id="NF007739">
    <property type="entry name" value="PRK10419.1"/>
    <property type="match status" value="2"/>
</dbReference>
<proteinExistence type="inferred from homology"/>
<keyword evidence="7" id="KW-0547">Nucleotide-binding</keyword>
<evidence type="ECO:0000256" key="7">
    <source>
        <dbReference type="ARBA" id="ARBA00022741"/>
    </source>
</evidence>
<dbReference type="PROSITE" id="PS50893">
    <property type="entry name" value="ABC_TRANSPORTER_2"/>
    <property type="match status" value="2"/>
</dbReference>
<feature type="domain" description="ABC transporter" evidence="17">
    <location>
        <begin position="9"/>
        <end position="259"/>
    </location>
</feature>
<comment type="subunit">
    <text evidence="2">The complex is composed of two ATP-binding proteins (GsiA), two transmembrane proteins (GsiC and GsiD) and a solute-binding protein (GsiB).</text>
</comment>
<keyword evidence="19" id="KW-1185">Reference proteome</keyword>
<dbReference type="NCBIfam" id="NF008453">
    <property type="entry name" value="PRK11308.1"/>
    <property type="match status" value="2"/>
</dbReference>
<evidence type="ECO:0000256" key="3">
    <source>
        <dbReference type="ARBA" id="ARBA00022448"/>
    </source>
</evidence>
<comment type="subcellular location">
    <subcellularLocation>
        <location evidence="1">Cell inner membrane</location>
        <topology evidence="1">Peripheral membrane protein</topology>
    </subcellularLocation>
</comment>
<evidence type="ECO:0000256" key="14">
    <source>
        <dbReference type="ARBA" id="ARBA00039050"/>
    </source>
</evidence>
<dbReference type="RefSeq" id="WP_238290195.1">
    <property type="nucleotide sequence ID" value="NZ_BPQS01000021.1"/>
</dbReference>
<organism evidence="18 19">
    <name type="scientific">Methylobacterium longum</name>
    <dbReference type="NCBI Taxonomy" id="767694"/>
    <lineage>
        <taxon>Bacteria</taxon>
        <taxon>Pseudomonadati</taxon>
        <taxon>Pseudomonadota</taxon>
        <taxon>Alphaproteobacteria</taxon>
        <taxon>Hyphomicrobiales</taxon>
        <taxon>Methylobacteriaceae</taxon>
        <taxon>Methylobacterium</taxon>
    </lineage>
</organism>
<comment type="caution">
    <text evidence="18">The sequence shown here is derived from an EMBL/GenBank/DDBJ whole genome shotgun (WGS) entry which is preliminary data.</text>
</comment>
<accession>A0ABT8AX70</accession>
<dbReference type="InterPro" id="IPR050319">
    <property type="entry name" value="ABC_transp_ATP-bind"/>
</dbReference>
<evidence type="ECO:0000256" key="6">
    <source>
        <dbReference type="ARBA" id="ARBA00022737"/>
    </source>
</evidence>
<evidence type="ECO:0000259" key="17">
    <source>
        <dbReference type="PROSITE" id="PS50893"/>
    </source>
</evidence>
<reference evidence="19" key="1">
    <citation type="journal article" date="2019" name="Int. J. Syst. Evol. Microbiol.">
        <title>The Global Catalogue of Microorganisms (GCM) 10K type strain sequencing project: providing services to taxonomists for standard genome sequencing and annotation.</title>
        <authorList>
            <consortium name="The Broad Institute Genomics Platform"/>
            <consortium name="The Broad Institute Genome Sequencing Center for Infectious Disease"/>
            <person name="Wu L."/>
            <person name="Ma J."/>
        </authorList>
    </citation>
    <scope>NUCLEOTIDE SEQUENCE [LARGE SCALE GENOMIC DNA]</scope>
    <source>
        <strain evidence="19">CECT 7806</strain>
    </source>
</reference>
<dbReference type="GO" id="GO:0005524">
    <property type="term" value="F:ATP binding"/>
    <property type="evidence" value="ECO:0007669"/>
    <property type="project" value="UniProtKB-KW"/>
</dbReference>
<keyword evidence="5" id="KW-0997">Cell inner membrane</keyword>
<evidence type="ECO:0000256" key="13">
    <source>
        <dbReference type="ARBA" id="ARBA00038416"/>
    </source>
</evidence>
<sequence>MADPVDPILSVSDLTVSFRSDGRWREVVHGVSFDVGPRETVALVGESGSGKSVSALSILRLLPRDASRIGGRVRFAGRELLAAPEAEMRRVRGDAIAMIFQEPMTSLNPVLTIGFQIAEALIRHRGLSRSAAEAEALRLLDKVRIPAARSRLHEYPHRFSGGMRQRVMIAMALACRPKLLIADEPTTALDVTIQAQILDLIKSLQDEEGMSVLFITHDMGVVAEIADRTVVMYRGRAVEAGPTARIFEAPVEPYTRSLLAAVPRLGTMAGRARPMRFPVVDRTTGLAAPTPETPDTVQAAERPVLEVRDLTTRFDIRSGLLGRVTGRVHAVEGVSFSIAAGETLALVGESGCGKSTTGRAILRLVEPLSGSVLLDGEDIIGLDPKALRARRQRMQMIFQDPFASLDPRMSVGAAVAEPLLINRLAAPREARRRAEDLLARVGLGPETAGRFPHEFSGGQRQRICIARALALNPRLIVADEAVSALDVSVKAQVVNLMLDLQAELGLAYLFISHDMAVVERVSHRVAVMYLGEIVEIGPRAAVFGDPQHPYTRKLLAAVPVPDPARRGERHALPDDEIRSPIRAPDYVPPERLYREVSPGHVVQDRGAGWTGSAAGEAAA</sequence>
<keyword evidence="3" id="KW-0813">Transport</keyword>
<dbReference type="PROSITE" id="PS00211">
    <property type="entry name" value="ABC_TRANSPORTER_1"/>
    <property type="match status" value="2"/>
</dbReference>
<gene>
    <name evidence="18" type="ORF">QWZ18_26245</name>
</gene>
<dbReference type="Proteomes" id="UP001244297">
    <property type="component" value="Unassembled WGS sequence"/>
</dbReference>
<dbReference type="InterPro" id="IPR003439">
    <property type="entry name" value="ABC_transporter-like_ATP-bd"/>
</dbReference>
<dbReference type="Pfam" id="PF08352">
    <property type="entry name" value="oligo_HPY"/>
    <property type="match status" value="2"/>
</dbReference>
<dbReference type="SUPFAM" id="SSF52540">
    <property type="entry name" value="P-loop containing nucleoside triphosphate hydrolases"/>
    <property type="match status" value="2"/>
</dbReference>
<evidence type="ECO:0000256" key="1">
    <source>
        <dbReference type="ARBA" id="ARBA00004417"/>
    </source>
</evidence>
<evidence type="ECO:0000256" key="9">
    <source>
        <dbReference type="ARBA" id="ARBA00022840"/>
    </source>
</evidence>
<dbReference type="Gene3D" id="3.40.50.300">
    <property type="entry name" value="P-loop containing nucleotide triphosphate hydrolases"/>
    <property type="match status" value="2"/>
</dbReference>
<dbReference type="EC" id="7.4.2.10" evidence="14"/>
<comment type="similarity">
    <text evidence="13">Belongs to the ABC transporter superfamily. Glutathione importer (TC 3.A.1.5.11) family.</text>
</comment>
<name>A0ABT8AX70_9HYPH</name>
<evidence type="ECO:0000313" key="19">
    <source>
        <dbReference type="Proteomes" id="UP001244297"/>
    </source>
</evidence>
<evidence type="ECO:0000256" key="8">
    <source>
        <dbReference type="ARBA" id="ARBA00022801"/>
    </source>
</evidence>
<evidence type="ECO:0000256" key="2">
    <source>
        <dbReference type="ARBA" id="ARBA00011469"/>
    </source>
</evidence>
<protein>
    <recommendedName>
        <fullName evidence="15">Glutathione import ATP-binding protein GsiA</fullName>
        <ecNumber evidence="14">7.4.2.10</ecNumber>
    </recommendedName>
</protein>
<keyword evidence="10" id="KW-1278">Translocase</keyword>
<feature type="domain" description="ABC transporter" evidence="17">
    <location>
        <begin position="305"/>
        <end position="555"/>
    </location>
</feature>
<keyword evidence="6" id="KW-0677">Repeat</keyword>
<dbReference type="PANTHER" id="PTHR43776:SF15">
    <property type="entry name" value="GLUTATHIONE IMPORT ATP-BINDING PROTEIN GSIA"/>
    <property type="match status" value="1"/>
</dbReference>
<dbReference type="InterPro" id="IPR013563">
    <property type="entry name" value="Oligopep_ABC_C"/>
</dbReference>
<dbReference type="InterPro" id="IPR027417">
    <property type="entry name" value="P-loop_NTPase"/>
</dbReference>
<comment type="catalytic activity">
    <reaction evidence="16">
        <text>glutathione(out) + ATP + H2O = glutathione(in) + ADP + phosphate + H(+)</text>
        <dbReference type="Rhea" id="RHEA:29791"/>
        <dbReference type="ChEBI" id="CHEBI:15377"/>
        <dbReference type="ChEBI" id="CHEBI:15378"/>
        <dbReference type="ChEBI" id="CHEBI:30616"/>
        <dbReference type="ChEBI" id="CHEBI:43474"/>
        <dbReference type="ChEBI" id="CHEBI:57925"/>
        <dbReference type="ChEBI" id="CHEBI:456216"/>
        <dbReference type="EC" id="7.4.2.10"/>
    </reaction>
</comment>
<dbReference type="InterPro" id="IPR017871">
    <property type="entry name" value="ABC_transporter-like_CS"/>
</dbReference>
<keyword evidence="4" id="KW-1003">Cell membrane</keyword>
<evidence type="ECO:0000256" key="15">
    <source>
        <dbReference type="ARBA" id="ARBA00041187"/>
    </source>
</evidence>
<evidence type="ECO:0000256" key="5">
    <source>
        <dbReference type="ARBA" id="ARBA00022519"/>
    </source>
</evidence>
<evidence type="ECO:0000256" key="4">
    <source>
        <dbReference type="ARBA" id="ARBA00022475"/>
    </source>
</evidence>
<keyword evidence="9 18" id="KW-0067">ATP-binding</keyword>
<dbReference type="PANTHER" id="PTHR43776">
    <property type="entry name" value="TRANSPORT ATP-BINDING PROTEIN"/>
    <property type="match status" value="1"/>
</dbReference>